<dbReference type="Pfam" id="PF06161">
    <property type="entry name" value="DUF975"/>
    <property type="match status" value="1"/>
</dbReference>
<feature type="transmembrane region" description="Helical" evidence="2">
    <location>
        <begin position="151"/>
        <end position="171"/>
    </location>
</feature>
<evidence type="ECO:0000313" key="4">
    <source>
        <dbReference type="Proteomes" id="UP000823912"/>
    </source>
</evidence>
<dbReference type="Proteomes" id="UP000823912">
    <property type="component" value="Unassembled WGS sequence"/>
</dbReference>
<dbReference type="PANTHER" id="PTHR40076">
    <property type="entry name" value="MEMBRANE PROTEIN-RELATED"/>
    <property type="match status" value="1"/>
</dbReference>
<feature type="compositionally biased region" description="Low complexity" evidence="1">
    <location>
        <begin position="263"/>
        <end position="274"/>
    </location>
</feature>
<proteinExistence type="predicted"/>
<name>A0A9D1E8S5_9FIRM</name>
<gene>
    <name evidence="3" type="ORF">IAA55_04000</name>
</gene>
<evidence type="ECO:0000256" key="2">
    <source>
        <dbReference type="SAM" id="Phobius"/>
    </source>
</evidence>
<keyword evidence="2" id="KW-1133">Transmembrane helix</keyword>
<keyword evidence="2" id="KW-0472">Membrane</keyword>
<feature type="transmembrane region" description="Helical" evidence="2">
    <location>
        <begin position="84"/>
        <end position="112"/>
    </location>
</feature>
<protein>
    <submittedName>
        <fullName evidence="3">DUF975 family protein</fullName>
    </submittedName>
</protein>
<dbReference type="EMBL" id="DVHM01000062">
    <property type="protein sequence ID" value="HIR70425.1"/>
    <property type="molecule type" value="Genomic_DNA"/>
</dbReference>
<evidence type="ECO:0000256" key="1">
    <source>
        <dbReference type="SAM" id="MobiDB-lite"/>
    </source>
</evidence>
<dbReference type="PANTHER" id="PTHR40076:SF1">
    <property type="entry name" value="MEMBRANE PROTEIN"/>
    <property type="match status" value="1"/>
</dbReference>
<feature type="compositionally biased region" description="Polar residues" evidence="1">
    <location>
        <begin position="275"/>
        <end position="284"/>
    </location>
</feature>
<reference evidence="3" key="2">
    <citation type="journal article" date="2021" name="PeerJ">
        <title>Extensive microbial diversity within the chicken gut microbiome revealed by metagenomics and culture.</title>
        <authorList>
            <person name="Gilroy R."/>
            <person name="Ravi A."/>
            <person name="Getino M."/>
            <person name="Pursley I."/>
            <person name="Horton D.L."/>
            <person name="Alikhan N.F."/>
            <person name="Baker D."/>
            <person name="Gharbi K."/>
            <person name="Hall N."/>
            <person name="Watson M."/>
            <person name="Adriaenssens E.M."/>
            <person name="Foster-Nyarko E."/>
            <person name="Jarju S."/>
            <person name="Secka A."/>
            <person name="Antonio M."/>
            <person name="Oren A."/>
            <person name="Chaudhuri R.R."/>
            <person name="La Ragione R."/>
            <person name="Hildebrand F."/>
            <person name="Pallen M.J."/>
        </authorList>
    </citation>
    <scope>NUCLEOTIDE SEQUENCE</scope>
    <source>
        <strain evidence="3">ChiSjej5B23-6657</strain>
    </source>
</reference>
<dbReference type="InterPro" id="IPR010380">
    <property type="entry name" value="DUF975"/>
</dbReference>
<sequence length="284" mass="32639">MWTISALKERARERKKTNRWKMILVALILTIAAGTNVSLNYGLDWLTDTTDGQETVYEVSPGEDVYGPDIVIEEPAYTDMEMGIASVIFGIALLVVLGIILVILIPICFFLLNPLLVGGKRFFYQNIREDAQVKEICFSFDNHYMNSVKILFFRDLYTILWSLLFIIPGIVKGYEYRMIPYILAEHPDMEMKQAFALSREMMDGNKWRAFLFDLSFLGWRILSALTLGILGLFYVDPYYHQADAMLYDAIKYDKFTARNQWRGQPGNGQFQGNQSAQSQPWGGQ</sequence>
<reference evidence="3" key="1">
    <citation type="submission" date="2020-10" db="EMBL/GenBank/DDBJ databases">
        <authorList>
            <person name="Gilroy R."/>
        </authorList>
    </citation>
    <scope>NUCLEOTIDE SEQUENCE</scope>
    <source>
        <strain evidence="3">ChiSjej5B23-6657</strain>
    </source>
</reference>
<keyword evidence="2" id="KW-0812">Transmembrane</keyword>
<accession>A0A9D1E8S5</accession>
<dbReference type="AlphaFoldDB" id="A0A9D1E8S5"/>
<organism evidence="3 4">
    <name type="scientific">Candidatus Pullilachnospira gallistercoris</name>
    <dbReference type="NCBI Taxonomy" id="2840911"/>
    <lineage>
        <taxon>Bacteria</taxon>
        <taxon>Bacillati</taxon>
        <taxon>Bacillota</taxon>
        <taxon>Clostridia</taxon>
        <taxon>Lachnospirales</taxon>
        <taxon>Lachnospiraceae</taxon>
        <taxon>Lachnospiraceae incertae sedis</taxon>
        <taxon>Candidatus Pullilachnospira</taxon>
    </lineage>
</organism>
<evidence type="ECO:0000313" key="3">
    <source>
        <dbReference type="EMBL" id="HIR70425.1"/>
    </source>
</evidence>
<feature type="transmembrane region" description="Helical" evidence="2">
    <location>
        <begin position="217"/>
        <end position="235"/>
    </location>
</feature>
<comment type="caution">
    <text evidence="3">The sequence shown here is derived from an EMBL/GenBank/DDBJ whole genome shotgun (WGS) entry which is preliminary data.</text>
</comment>
<feature type="transmembrane region" description="Helical" evidence="2">
    <location>
        <begin position="20"/>
        <end position="39"/>
    </location>
</feature>
<feature type="region of interest" description="Disordered" evidence="1">
    <location>
        <begin position="263"/>
        <end position="284"/>
    </location>
</feature>